<evidence type="ECO:0000313" key="2">
    <source>
        <dbReference type="EMBL" id="CBX31550.1"/>
    </source>
</evidence>
<accession>E1YJU6</accession>
<evidence type="ECO:0000259" key="1">
    <source>
        <dbReference type="PROSITE" id="PS50943"/>
    </source>
</evidence>
<reference evidence="2" key="1">
    <citation type="journal article" date="2011" name="Environ. Microbiol.">
        <title>Genomic insights into the metabolic potential of the polycyclic aromatic hydrocarbon degrading sulfate-reducing Deltaproteobacterium N47.</title>
        <authorList>
            <person name="Bergmann F."/>
            <person name="Selesi D."/>
            <person name="Weinmaier T."/>
            <person name="Tischler P."/>
            <person name="Rattei T."/>
            <person name="Meckenstock R.U."/>
        </authorList>
    </citation>
    <scope>NUCLEOTIDE SEQUENCE</scope>
</reference>
<dbReference type="Gene3D" id="1.10.260.40">
    <property type="entry name" value="lambda repressor-like DNA-binding domains"/>
    <property type="match status" value="1"/>
</dbReference>
<dbReference type="InterPro" id="IPR039060">
    <property type="entry name" value="Antitox_HigA"/>
</dbReference>
<dbReference type="GO" id="GO:0001046">
    <property type="term" value="F:core promoter sequence-specific DNA binding"/>
    <property type="evidence" value="ECO:0007669"/>
    <property type="project" value="TreeGrafter"/>
</dbReference>
<dbReference type="PANTHER" id="PTHR40455">
    <property type="entry name" value="ANTITOXIN HIGA"/>
    <property type="match status" value="1"/>
</dbReference>
<dbReference type="AlphaFoldDB" id="E1YJU6"/>
<dbReference type="EMBL" id="FR695877">
    <property type="protein sequence ID" value="CBX31550.1"/>
    <property type="molecule type" value="Genomic_DNA"/>
</dbReference>
<dbReference type="InterPro" id="IPR001387">
    <property type="entry name" value="Cro/C1-type_HTH"/>
</dbReference>
<protein>
    <recommendedName>
        <fullName evidence="1">HTH cro/C1-type domain-containing protein</fullName>
    </recommendedName>
</protein>
<dbReference type="GO" id="GO:0006355">
    <property type="term" value="P:regulation of DNA-templated transcription"/>
    <property type="evidence" value="ECO:0007669"/>
    <property type="project" value="InterPro"/>
</dbReference>
<feature type="domain" description="HTH cro/C1-type" evidence="1">
    <location>
        <begin position="80"/>
        <end position="132"/>
    </location>
</feature>
<dbReference type="PANTHER" id="PTHR40455:SF1">
    <property type="entry name" value="ANTITOXIN HIGA"/>
    <property type="match status" value="1"/>
</dbReference>
<sequence>MNTQLKEIAKVWPNIQSVFSVPHNEKDYNNLVNLLDSLIDEVGNNESHPLSSLMETIGSLIETYESQNYPDIEGEPINALKTLMEEHCLKQSDLPEIGSQGVVSEIISGKRQLNVRQLKLLSKRFKVSPVVFV</sequence>
<name>E1YJU6_9BACT</name>
<gene>
    <name evidence="2" type="ORF">N47_E50620</name>
</gene>
<dbReference type="InterPro" id="IPR010982">
    <property type="entry name" value="Lambda_DNA-bd_dom_sf"/>
</dbReference>
<organism evidence="2">
    <name type="scientific">uncultured Desulfobacterium sp</name>
    <dbReference type="NCBI Taxonomy" id="201089"/>
    <lineage>
        <taxon>Bacteria</taxon>
        <taxon>Pseudomonadati</taxon>
        <taxon>Thermodesulfobacteriota</taxon>
        <taxon>Desulfobacteria</taxon>
        <taxon>Desulfobacterales</taxon>
        <taxon>Desulfobacteriaceae</taxon>
        <taxon>Desulfobacterium</taxon>
        <taxon>environmental samples</taxon>
    </lineage>
</organism>
<dbReference type="PROSITE" id="PS50943">
    <property type="entry name" value="HTH_CROC1"/>
    <property type="match status" value="1"/>
</dbReference>
<proteinExistence type="predicted"/>